<dbReference type="RefSeq" id="WP_145101469.1">
    <property type="nucleotide sequence ID" value="NZ_CP036348.1"/>
</dbReference>
<dbReference type="KEGG" id="rcf:Poly24_49070"/>
<proteinExistence type="predicted"/>
<dbReference type="AlphaFoldDB" id="A0A518K045"/>
<evidence type="ECO:0008006" key="5">
    <source>
        <dbReference type="Google" id="ProtNLM"/>
    </source>
</evidence>
<feature type="region of interest" description="Disordered" evidence="1">
    <location>
        <begin position="184"/>
        <end position="207"/>
    </location>
</feature>
<keyword evidence="2" id="KW-0812">Transmembrane</keyword>
<name>A0A518K045_9BACT</name>
<keyword evidence="4" id="KW-1185">Reference proteome</keyword>
<feature type="region of interest" description="Disordered" evidence="1">
    <location>
        <begin position="245"/>
        <end position="279"/>
    </location>
</feature>
<dbReference type="Proteomes" id="UP000315082">
    <property type="component" value="Chromosome"/>
</dbReference>
<accession>A0A518K045</accession>
<keyword evidence="2" id="KW-1133">Transmembrane helix</keyword>
<evidence type="ECO:0000313" key="4">
    <source>
        <dbReference type="Proteomes" id="UP000315082"/>
    </source>
</evidence>
<feature type="compositionally biased region" description="Low complexity" evidence="1">
    <location>
        <begin position="246"/>
        <end position="256"/>
    </location>
</feature>
<gene>
    <name evidence="3" type="ORF">Poly24_49070</name>
</gene>
<evidence type="ECO:0000256" key="2">
    <source>
        <dbReference type="SAM" id="Phobius"/>
    </source>
</evidence>
<evidence type="ECO:0000313" key="3">
    <source>
        <dbReference type="EMBL" id="QDV71173.1"/>
    </source>
</evidence>
<sequence>MRLTVRTLLAYLDHVLPEEANEALSAKLRDSPYATQLADKIKASIQRTDLGTPAVGAVHPIEDANTIAEYLDNVLPGERIPEVERVLLESDVHMSEAAACHQILTLVLSRPALVPHGLRDRIYQLSQGLAAAGEATVVRSDGPSLSDPSVASLDLPISDAATVERKTAPGIDAAATMAVPFRSAAATQPAPNGHPAGLSPRRPDVPEYLRAGRPSRILPWLMTLGLCAVLLFIIAKAFQPVSRLASDSSSTYSSDDPLQIERENMPAPGFGPVGESPGEVVVEDPVKRSSASGSAGGNVSAVEIPAADSSVDTPPPATGTPNKTDVDASAPPEPVDLPTATADSVTSESMSPAPAGSDAAAIAPTTTVPTVPEPNVGSTVPAAEPAGVDSAAKPAMSATGADAEPASPVVLPTLDPAMEPADAADSETEAAPAAMPKPVVAATQMGVLESGDTILVSRSDAGWDRVKKGAGVFSGTTLVNAPTFRSRILLADGVAMTSVGEAEFSFEPATDASPTINLDYGRFMIESATPDATVALNLAGRRGTLHLPTVESRAAIQVTVFRAPGADPTAAEAIQPVVAIQVLAGTADWMLEGIEEVSLTAPVRWSQVGTEEAASDLPEPPAWTKAPEANAVSIESMSRKGMLELIDATKTIEITLREAVGFRRAEVAALAARSLLMLGISDVYFGTKGIFENDAQRSHWQEHFVSLQSQLDRGGQNATAIRDSIARMNAAQAARQYRLLWGYSPAQLASGGDFELIEALNDGALTTRVLALENLREITGTTLNFRPQETGPRRAAAGKKWDTKLAAKDLRWEEPPAPLSVLER</sequence>
<feature type="region of interest" description="Disordered" evidence="1">
    <location>
        <begin position="306"/>
        <end position="434"/>
    </location>
</feature>
<keyword evidence="2" id="KW-0472">Membrane</keyword>
<evidence type="ECO:0000256" key="1">
    <source>
        <dbReference type="SAM" id="MobiDB-lite"/>
    </source>
</evidence>
<feature type="compositionally biased region" description="Low complexity" evidence="1">
    <location>
        <begin position="349"/>
        <end position="374"/>
    </location>
</feature>
<organism evidence="3 4">
    <name type="scientific">Rosistilla carotiformis</name>
    <dbReference type="NCBI Taxonomy" id="2528017"/>
    <lineage>
        <taxon>Bacteria</taxon>
        <taxon>Pseudomonadati</taxon>
        <taxon>Planctomycetota</taxon>
        <taxon>Planctomycetia</taxon>
        <taxon>Pirellulales</taxon>
        <taxon>Pirellulaceae</taxon>
        <taxon>Rosistilla</taxon>
    </lineage>
</organism>
<protein>
    <recommendedName>
        <fullName evidence="5">FecR protein domain-containing protein</fullName>
    </recommendedName>
</protein>
<feature type="transmembrane region" description="Helical" evidence="2">
    <location>
        <begin position="217"/>
        <end position="238"/>
    </location>
</feature>
<dbReference type="EMBL" id="CP036348">
    <property type="protein sequence ID" value="QDV71173.1"/>
    <property type="molecule type" value="Genomic_DNA"/>
</dbReference>
<feature type="compositionally biased region" description="Low complexity" evidence="1">
    <location>
        <begin position="268"/>
        <end position="279"/>
    </location>
</feature>
<dbReference type="OrthoDB" id="272719at2"/>
<reference evidence="3 4" key="1">
    <citation type="submission" date="2019-02" db="EMBL/GenBank/DDBJ databases">
        <title>Deep-cultivation of Planctomycetes and their phenomic and genomic characterization uncovers novel biology.</title>
        <authorList>
            <person name="Wiegand S."/>
            <person name="Jogler M."/>
            <person name="Boedeker C."/>
            <person name="Pinto D."/>
            <person name="Vollmers J."/>
            <person name="Rivas-Marin E."/>
            <person name="Kohn T."/>
            <person name="Peeters S.H."/>
            <person name="Heuer A."/>
            <person name="Rast P."/>
            <person name="Oberbeckmann S."/>
            <person name="Bunk B."/>
            <person name="Jeske O."/>
            <person name="Meyerdierks A."/>
            <person name="Storesund J.E."/>
            <person name="Kallscheuer N."/>
            <person name="Luecker S."/>
            <person name="Lage O.M."/>
            <person name="Pohl T."/>
            <person name="Merkel B.J."/>
            <person name="Hornburger P."/>
            <person name="Mueller R.-W."/>
            <person name="Bruemmer F."/>
            <person name="Labrenz M."/>
            <person name="Spormann A.M."/>
            <person name="Op den Camp H."/>
            <person name="Overmann J."/>
            <person name="Amann R."/>
            <person name="Jetten M.S.M."/>
            <person name="Mascher T."/>
            <person name="Medema M.H."/>
            <person name="Devos D.P."/>
            <person name="Kaster A.-K."/>
            <person name="Ovreas L."/>
            <person name="Rohde M."/>
            <person name="Galperin M.Y."/>
            <person name="Jogler C."/>
        </authorList>
    </citation>
    <scope>NUCLEOTIDE SEQUENCE [LARGE SCALE GENOMIC DNA]</scope>
    <source>
        <strain evidence="3 4">Poly24</strain>
    </source>
</reference>